<dbReference type="InterPro" id="IPR004827">
    <property type="entry name" value="bZIP"/>
</dbReference>
<reference evidence="3" key="1">
    <citation type="submission" date="2023-01" db="EMBL/GenBank/DDBJ databases">
        <title>Colletotrichum chrysophilum M932 genome sequence.</title>
        <authorList>
            <person name="Baroncelli R."/>
        </authorList>
    </citation>
    <scope>NUCLEOTIDE SEQUENCE</scope>
    <source>
        <strain evidence="3">M932</strain>
    </source>
</reference>
<name>A0AAD8ZZQ1_9PEZI</name>
<keyword evidence="4" id="KW-1185">Reference proteome</keyword>
<accession>A0AAD8ZZQ1</accession>
<evidence type="ECO:0000313" key="3">
    <source>
        <dbReference type="EMBL" id="KAK1837472.1"/>
    </source>
</evidence>
<evidence type="ECO:0000313" key="4">
    <source>
        <dbReference type="Proteomes" id="UP001243330"/>
    </source>
</evidence>
<protein>
    <recommendedName>
        <fullName evidence="2">BZIP domain-containing protein</fullName>
    </recommendedName>
</protein>
<dbReference type="Proteomes" id="UP001243330">
    <property type="component" value="Unassembled WGS sequence"/>
</dbReference>
<comment type="caution">
    <text evidence="3">The sequence shown here is derived from an EMBL/GenBank/DDBJ whole genome shotgun (WGS) entry which is preliminary data.</text>
</comment>
<organism evidence="3 4">
    <name type="scientific">Colletotrichum chrysophilum</name>
    <dbReference type="NCBI Taxonomy" id="1836956"/>
    <lineage>
        <taxon>Eukaryota</taxon>
        <taxon>Fungi</taxon>
        <taxon>Dikarya</taxon>
        <taxon>Ascomycota</taxon>
        <taxon>Pezizomycotina</taxon>
        <taxon>Sordariomycetes</taxon>
        <taxon>Hypocreomycetidae</taxon>
        <taxon>Glomerellales</taxon>
        <taxon>Glomerellaceae</taxon>
        <taxon>Colletotrichum</taxon>
        <taxon>Colletotrichum gloeosporioides species complex</taxon>
    </lineage>
</organism>
<dbReference type="GO" id="GO:0003700">
    <property type="term" value="F:DNA-binding transcription factor activity"/>
    <property type="evidence" value="ECO:0007669"/>
    <property type="project" value="InterPro"/>
</dbReference>
<evidence type="ECO:0000256" key="1">
    <source>
        <dbReference type="SAM" id="MobiDB-lite"/>
    </source>
</evidence>
<dbReference type="AlphaFoldDB" id="A0AAD8ZZQ1"/>
<feature type="compositionally biased region" description="Polar residues" evidence="1">
    <location>
        <begin position="31"/>
        <end position="62"/>
    </location>
</feature>
<evidence type="ECO:0000259" key="2">
    <source>
        <dbReference type="PROSITE" id="PS00036"/>
    </source>
</evidence>
<feature type="domain" description="BZIP" evidence="2">
    <location>
        <begin position="5"/>
        <end position="20"/>
    </location>
</feature>
<dbReference type="EMBL" id="JAQOWY010001235">
    <property type="protein sequence ID" value="KAK1837472.1"/>
    <property type="molecule type" value="Genomic_DNA"/>
</dbReference>
<proteinExistence type="predicted"/>
<dbReference type="CDD" id="cd14686">
    <property type="entry name" value="bZIP"/>
    <property type="match status" value="1"/>
</dbReference>
<sequence length="270" mass="29850">MVTEKRRIQNGESQQRYRQRKKQAAEVAVTASDQQEPAFQDQQTSPTRHQQSSSQAAVSDTSLPAVDQDNSLIQNHPPLNGHINNSFHSSFSNALHTEPMDLGPDIGQTTYTPQIQPSTNTSYYLPDSFTDLSAASNLFHQPFKSASSAALEQQSPLEMEDFFTNDDFGIDRMMSEAQPESNEQIQKEVQAGDMLPLANDAHTGHGSRTAEDSGMLSPRARASQQCLLRMVDDFRVLHQVCYHLLLVNGGQIPGPILLQLVQEDTADIIG</sequence>
<feature type="region of interest" description="Disordered" evidence="1">
    <location>
        <begin position="1"/>
        <end position="62"/>
    </location>
</feature>
<gene>
    <name evidence="3" type="ORF">CCHR01_19906</name>
</gene>
<dbReference type="PROSITE" id="PS00036">
    <property type="entry name" value="BZIP_BASIC"/>
    <property type="match status" value="1"/>
</dbReference>